<feature type="chain" id="PRO_5040451456" description="Secreted protein" evidence="1">
    <location>
        <begin position="24"/>
        <end position="167"/>
    </location>
</feature>
<evidence type="ECO:0000313" key="2">
    <source>
        <dbReference type="EMBL" id="KAG1821044.1"/>
    </source>
</evidence>
<gene>
    <name evidence="2" type="ORF">BJ212DRAFT_976248</name>
</gene>
<keyword evidence="3" id="KW-1185">Reference proteome</keyword>
<dbReference type="Proteomes" id="UP000807769">
    <property type="component" value="Unassembled WGS sequence"/>
</dbReference>
<reference evidence="2" key="1">
    <citation type="journal article" date="2020" name="New Phytol.">
        <title>Comparative genomics reveals dynamic genome evolution in host specialist ectomycorrhizal fungi.</title>
        <authorList>
            <person name="Lofgren L.A."/>
            <person name="Nguyen N.H."/>
            <person name="Vilgalys R."/>
            <person name="Ruytinx J."/>
            <person name="Liao H.L."/>
            <person name="Branco S."/>
            <person name="Kuo A."/>
            <person name="LaButti K."/>
            <person name="Lipzen A."/>
            <person name="Andreopoulos W."/>
            <person name="Pangilinan J."/>
            <person name="Riley R."/>
            <person name="Hundley H."/>
            <person name="Na H."/>
            <person name="Barry K."/>
            <person name="Grigoriev I.V."/>
            <person name="Stajich J.E."/>
            <person name="Kennedy P.G."/>
        </authorList>
    </citation>
    <scope>NUCLEOTIDE SEQUENCE</scope>
    <source>
        <strain evidence="2">MN1</strain>
    </source>
</reference>
<evidence type="ECO:0008006" key="4">
    <source>
        <dbReference type="Google" id="ProtNLM"/>
    </source>
</evidence>
<organism evidence="2 3">
    <name type="scientific">Suillus subaureus</name>
    <dbReference type="NCBI Taxonomy" id="48587"/>
    <lineage>
        <taxon>Eukaryota</taxon>
        <taxon>Fungi</taxon>
        <taxon>Dikarya</taxon>
        <taxon>Basidiomycota</taxon>
        <taxon>Agaricomycotina</taxon>
        <taxon>Agaricomycetes</taxon>
        <taxon>Agaricomycetidae</taxon>
        <taxon>Boletales</taxon>
        <taxon>Suillineae</taxon>
        <taxon>Suillaceae</taxon>
        <taxon>Suillus</taxon>
    </lineage>
</organism>
<comment type="caution">
    <text evidence="2">The sequence shown here is derived from an EMBL/GenBank/DDBJ whole genome shotgun (WGS) entry which is preliminary data.</text>
</comment>
<keyword evidence="1" id="KW-0732">Signal</keyword>
<protein>
    <recommendedName>
        <fullName evidence="4">Secreted protein</fullName>
    </recommendedName>
</protein>
<dbReference type="OrthoDB" id="3233403at2759"/>
<feature type="signal peptide" evidence="1">
    <location>
        <begin position="1"/>
        <end position="23"/>
    </location>
</feature>
<dbReference type="GeneID" id="64638509"/>
<name>A0A9P7EH16_9AGAM</name>
<proteinExistence type="predicted"/>
<dbReference type="RefSeq" id="XP_041196111.1">
    <property type="nucleotide sequence ID" value="XM_041344493.1"/>
</dbReference>
<evidence type="ECO:0000313" key="3">
    <source>
        <dbReference type="Proteomes" id="UP000807769"/>
    </source>
</evidence>
<accession>A0A9P7EH16</accession>
<evidence type="ECO:0000256" key="1">
    <source>
        <dbReference type="SAM" id="SignalP"/>
    </source>
</evidence>
<dbReference type="AlphaFoldDB" id="A0A9P7EH16"/>
<dbReference type="EMBL" id="JABBWG010000007">
    <property type="protein sequence ID" value="KAG1821044.1"/>
    <property type="molecule type" value="Genomic_DNA"/>
</dbReference>
<sequence length="167" mass="18993">MLLLTMTMCVCQLLRLWQPLRSAAWVGWTVGCYKLEKECVGLPKSHPPPSRLQRGFSTLDSEWSVNRFGTTTTRLIANYPIFVVVSGRPQCPVKYQLAIFLCRAGSEGILNNCCCYGSGGGNCFLYTERFATAFCNLRGRYLMWPNKTRREFLSLEMNRVRSTEIVA</sequence>